<gene>
    <name evidence="6" type="ordered locus">MROS_2045</name>
</gene>
<dbReference type="KEGG" id="mro:MROS_2045"/>
<dbReference type="HOGENOM" id="CLU_064194_2_2_10"/>
<comment type="similarity">
    <text evidence="1 3">Belongs to the pirin family.</text>
</comment>
<feature type="domain" description="Quercetin 2,3-dioxygenase C-terminal cupin" evidence="5">
    <location>
        <begin position="146"/>
        <end position="231"/>
    </location>
</feature>
<protein>
    <submittedName>
        <fullName evidence="6">Pirin family protein</fullName>
    </submittedName>
</protein>
<organism evidence="6 7">
    <name type="scientific">Melioribacter roseus (strain DSM 23840 / JCM 17771 / VKM B-2668 / P3M-2)</name>
    <dbReference type="NCBI Taxonomy" id="1191523"/>
    <lineage>
        <taxon>Bacteria</taxon>
        <taxon>Pseudomonadati</taxon>
        <taxon>Ignavibacteriota</taxon>
        <taxon>Ignavibacteria</taxon>
        <taxon>Ignavibacteriales</taxon>
        <taxon>Melioribacteraceae</taxon>
        <taxon>Melioribacter</taxon>
    </lineage>
</organism>
<comment type="cofactor">
    <cofactor evidence="2">
        <name>Fe cation</name>
        <dbReference type="ChEBI" id="CHEBI:24875"/>
    </cofactor>
    <text evidence="2">Binds 1 Fe cation per subunit.</text>
</comment>
<sequence length="232" mass="26362">MLKIRKSHERGVTRLDWLVSYHTFSFGGYFDPDNTNFGDLRVINEDLVMPSAGFPTHPHNDMEIITIVYEGALEHRDSMGNGSVIRPNDVQIMSAGSGITHSEFNHSKEKPVRLLQIWIFPKRKGITPRYVEKNFPEEDRINRLQLLVSPSEDEGSLLINQDVKLYRSVLKENNNIDFNIAPGRKVWVQLISGSLKINEYTMSGGDGLAVENESLLKISSLADSDFLLFDLR</sequence>
<evidence type="ECO:0000259" key="4">
    <source>
        <dbReference type="Pfam" id="PF02678"/>
    </source>
</evidence>
<dbReference type="eggNOG" id="COG1741">
    <property type="taxonomic scope" value="Bacteria"/>
</dbReference>
<dbReference type="PANTHER" id="PTHR43212:SF3">
    <property type="entry name" value="QUERCETIN 2,3-DIOXYGENASE"/>
    <property type="match status" value="1"/>
</dbReference>
<dbReference type="OrthoDB" id="321327at2"/>
<name>I7A5V4_MELRP</name>
<dbReference type="InterPro" id="IPR012093">
    <property type="entry name" value="Pirin"/>
</dbReference>
<evidence type="ECO:0000256" key="3">
    <source>
        <dbReference type="RuleBase" id="RU003457"/>
    </source>
</evidence>
<dbReference type="SUPFAM" id="SSF51182">
    <property type="entry name" value="RmlC-like cupins"/>
    <property type="match status" value="1"/>
</dbReference>
<dbReference type="InterPro" id="IPR041602">
    <property type="entry name" value="Quercetinase_C"/>
</dbReference>
<dbReference type="InterPro" id="IPR003829">
    <property type="entry name" value="Pirin_N_dom"/>
</dbReference>
<dbReference type="Pfam" id="PF02678">
    <property type="entry name" value="Pirin"/>
    <property type="match status" value="1"/>
</dbReference>
<dbReference type="STRING" id="1191523.MROS_2045"/>
<dbReference type="InterPro" id="IPR011051">
    <property type="entry name" value="RmlC_Cupin_sf"/>
</dbReference>
<proteinExistence type="inferred from homology"/>
<dbReference type="Pfam" id="PF17954">
    <property type="entry name" value="Pirin_C_2"/>
    <property type="match status" value="1"/>
</dbReference>
<keyword evidence="2" id="KW-0479">Metal-binding</keyword>
<evidence type="ECO:0000256" key="1">
    <source>
        <dbReference type="ARBA" id="ARBA00008416"/>
    </source>
</evidence>
<dbReference type="CDD" id="cd02910">
    <property type="entry name" value="cupin_Yhhw_N"/>
    <property type="match status" value="1"/>
</dbReference>
<dbReference type="PANTHER" id="PTHR43212">
    <property type="entry name" value="QUERCETIN 2,3-DIOXYGENASE"/>
    <property type="match status" value="1"/>
</dbReference>
<evidence type="ECO:0000313" key="7">
    <source>
        <dbReference type="Proteomes" id="UP000009011"/>
    </source>
</evidence>
<keyword evidence="7" id="KW-1185">Reference proteome</keyword>
<dbReference type="PATRIC" id="fig|1191523.3.peg.2162"/>
<reference evidence="6 7" key="1">
    <citation type="journal article" date="2013" name="PLoS ONE">
        <title>Genomic analysis of Melioribacter roseus, facultatively anaerobic organotrophic bacterium representing a novel deep lineage within Bacteriodetes/Chlorobi group.</title>
        <authorList>
            <person name="Kadnikov V.V."/>
            <person name="Mardanov A.V."/>
            <person name="Podosokorskaya O.A."/>
            <person name="Gavrilov S.N."/>
            <person name="Kublanov I.V."/>
            <person name="Beletsky A.V."/>
            <person name="Bonch-Osmolovskaya E.A."/>
            <person name="Ravin N.V."/>
        </authorList>
    </citation>
    <scope>NUCLEOTIDE SEQUENCE [LARGE SCALE GENOMIC DNA]</scope>
    <source>
        <strain evidence="7">JCM 17771 / P3M-2</strain>
    </source>
</reference>
<dbReference type="CDD" id="cd20311">
    <property type="entry name" value="cupin_Yhhw_C"/>
    <property type="match status" value="1"/>
</dbReference>
<evidence type="ECO:0000256" key="2">
    <source>
        <dbReference type="PIRSR" id="PIRSR006232-1"/>
    </source>
</evidence>
<dbReference type="Proteomes" id="UP000009011">
    <property type="component" value="Chromosome"/>
</dbReference>
<dbReference type="GO" id="GO:0046872">
    <property type="term" value="F:metal ion binding"/>
    <property type="evidence" value="ECO:0007669"/>
    <property type="project" value="UniProtKB-KW"/>
</dbReference>
<keyword evidence="2" id="KW-0408">Iron</keyword>
<dbReference type="RefSeq" id="WP_014856708.1">
    <property type="nucleotide sequence ID" value="NC_018178.1"/>
</dbReference>
<dbReference type="Gene3D" id="2.60.120.10">
    <property type="entry name" value="Jelly Rolls"/>
    <property type="match status" value="2"/>
</dbReference>
<evidence type="ECO:0000259" key="5">
    <source>
        <dbReference type="Pfam" id="PF17954"/>
    </source>
</evidence>
<feature type="binding site" evidence="2">
    <location>
        <position position="103"/>
    </location>
    <ligand>
        <name>Fe cation</name>
        <dbReference type="ChEBI" id="CHEBI:24875"/>
    </ligand>
</feature>
<accession>I7A5V4</accession>
<dbReference type="EMBL" id="CP003557">
    <property type="protein sequence ID" value="AFN75276.1"/>
    <property type="molecule type" value="Genomic_DNA"/>
</dbReference>
<dbReference type="PIRSF" id="PIRSF006232">
    <property type="entry name" value="Pirin"/>
    <property type="match status" value="1"/>
</dbReference>
<evidence type="ECO:0000313" key="6">
    <source>
        <dbReference type="EMBL" id="AFN75276.1"/>
    </source>
</evidence>
<feature type="binding site" evidence="2">
    <location>
        <position position="101"/>
    </location>
    <ligand>
        <name>Fe cation</name>
        <dbReference type="ChEBI" id="CHEBI:24875"/>
    </ligand>
</feature>
<feature type="binding site" evidence="2">
    <location>
        <position position="59"/>
    </location>
    <ligand>
        <name>Fe cation</name>
        <dbReference type="ChEBI" id="CHEBI:24875"/>
    </ligand>
</feature>
<dbReference type="InterPro" id="IPR014710">
    <property type="entry name" value="RmlC-like_jellyroll"/>
</dbReference>
<feature type="domain" description="Pirin N-terminal" evidence="4">
    <location>
        <begin position="10"/>
        <end position="119"/>
    </location>
</feature>
<dbReference type="AlphaFoldDB" id="I7A5V4"/>
<feature type="binding site" evidence="2">
    <location>
        <position position="57"/>
    </location>
    <ligand>
        <name>Fe cation</name>
        <dbReference type="ChEBI" id="CHEBI:24875"/>
    </ligand>
</feature>